<dbReference type="FunFam" id="3.10.129.10:FF:000004">
    <property type="entry name" value="Tol-pal system-associated acyl-CoA thioesterase"/>
    <property type="match status" value="1"/>
</dbReference>
<dbReference type="SUPFAM" id="SSF54637">
    <property type="entry name" value="Thioesterase/thiol ester dehydrase-isomerase"/>
    <property type="match status" value="1"/>
</dbReference>
<dbReference type="NCBIfam" id="TIGR00051">
    <property type="entry name" value="YbgC/FadM family acyl-CoA thioesterase"/>
    <property type="match status" value="1"/>
</dbReference>
<organism evidence="3 4">
    <name type="scientific">Azospirillum palustre</name>
    <dbReference type="NCBI Taxonomy" id="2044885"/>
    <lineage>
        <taxon>Bacteria</taxon>
        <taxon>Pseudomonadati</taxon>
        <taxon>Pseudomonadota</taxon>
        <taxon>Alphaproteobacteria</taxon>
        <taxon>Rhodospirillales</taxon>
        <taxon>Azospirillaceae</taxon>
        <taxon>Azospirillum</taxon>
    </lineage>
</organism>
<dbReference type="EMBL" id="PDKW01000043">
    <property type="protein sequence ID" value="PGH54194.1"/>
    <property type="molecule type" value="Genomic_DNA"/>
</dbReference>
<evidence type="ECO:0000256" key="2">
    <source>
        <dbReference type="ARBA" id="ARBA00022801"/>
    </source>
</evidence>
<dbReference type="NCBIfam" id="TIGR02799">
    <property type="entry name" value="thio_ybgC"/>
    <property type="match status" value="1"/>
</dbReference>
<dbReference type="GO" id="GO:0047617">
    <property type="term" value="F:fatty acyl-CoA hydrolase activity"/>
    <property type="evidence" value="ECO:0007669"/>
    <property type="project" value="TreeGrafter"/>
</dbReference>
<dbReference type="Proteomes" id="UP000225379">
    <property type="component" value="Unassembled WGS sequence"/>
</dbReference>
<proteinExistence type="inferred from homology"/>
<comment type="similarity">
    <text evidence="1">Belongs to the 4-hydroxybenzoyl-CoA thioesterase family.</text>
</comment>
<dbReference type="AlphaFoldDB" id="A0A2B8AYZ6"/>
<evidence type="ECO:0000313" key="3">
    <source>
        <dbReference type="EMBL" id="PGH54194.1"/>
    </source>
</evidence>
<accession>A0A2B8AYZ6</accession>
<protein>
    <submittedName>
        <fullName evidence="3">Tol-pal system-associated acyl-CoA thioesterase</fullName>
    </submittedName>
</protein>
<dbReference type="OrthoDB" id="9808429at2"/>
<dbReference type="InterPro" id="IPR029069">
    <property type="entry name" value="HotDog_dom_sf"/>
</dbReference>
<keyword evidence="2" id="KW-0378">Hydrolase</keyword>
<reference evidence="4" key="1">
    <citation type="submission" date="2017-10" db="EMBL/GenBank/DDBJ databases">
        <authorList>
            <person name="Kravchenko I.K."/>
            <person name="Grouzdev D.S."/>
        </authorList>
    </citation>
    <scope>NUCLEOTIDE SEQUENCE [LARGE SCALE GENOMIC DNA]</scope>
    <source>
        <strain evidence="4">B2</strain>
    </source>
</reference>
<dbReference type="RefSeq" id="WP_098740237.1">
    <property type="nucleotide sequence ID" value="NZ_PDKW01000043.1"/>
</dbReference>
<evidence type="ECO:0000313" key="4">
    <source>
        <dbReference type="Proteomes" id="UP000225379"/>
    </source>
</evidence>
<dbReference type="InterPro" id="IPR008272">
    <property type="entry name" value="HB-CoA_thioesterase_AS"/>
</dbReference>
<dbReference type="PANTHER" id="PTHR31793">
    <property type="entry name" value="4-HYDROXYBENZOYL-COA THIOESTERASE FAMILY MEMBER"/>
    <property type="match status" value="1"/>
</dbReference>
<dbReference type="PROSITE" id="PS01328">
    <property type="entry name" value="4HBCOA_THIOESTERASE"/>
    <property type="match status" value="1"/>
</dbReference>
<dbReference type="PIRSF" id="PIRSF003230">
    <property type="entry name" value="YbgC"/>
    <property type="match status" value="1"/>
</dbReference>
<evidence type="ECO:0000256" key="1">
    <source>
        <dbReference type="ARBA" id="ARBA00005953"/>
    </source>
</evidence>
<dbReference type="CDD" id="cd00586">
    <property type="entry name" value="4HBT"/>
    <property type="match status" value="1"/>
</dbReference>
<sequence length="165" mass="18170">MSDASTPSGLSGRFAADGTHRYPLRVYYEDTDAGGIVYHANYLRFAERARTEMLYLMGFRQKEMAEGLGDVTGVSFAVRRLTIDFDAPAKLEDTLEVETRIVDIRGASFAVAQVIRRDGRVLARADLQLVTINRAGRAVRLPEPVKAAMETLHAKQNASSPARPA</sequence>
<dbReference type="InterPro" id="IPR050563">
    <property type="entry name" value="4-hydroxybenzoyl-CoA_TE"/>
</dbReference>
<gene>
    <name evidence="3" type="primary">ybgC</name>
    <name evidence="3" type="ORF">CRT60_30740</name>
</gene>
<dbReference type="PANTHER" id="PTHR31793:SF37">
    <property type="entry name" value="ACYL-COA THIOESTER HYDROLASE YBGC"/>
    <property type="match status" value="1"/>
</dbReference>
<dbReference type="Gene3D" id="3.10.129.10">
    <property type="entry name" value="Hotdog Thioesterase"/>
    <property type="match status" value="1"/>
</dbReference>
<dbReference type="InterPro" id="IPR014166">
    <property type="entry name" value="Tol-Pal_acyl-CoA_thioesterase"/>
</dbReference>
<dbReference type="Pfam" id="PF13279">
    <property type="entry name" value="4HBT_2"/>
    <property type="match status" value="1"/>
</dbReference>
<dbReference type="InterPro" id="IPR006684">
    <property type="entry name" value="YbgC/YbaW"/>
</dbReference>
<name>A0A2B8AYZ6_9PROT</name>
<keyword evidence="4" id="KW-1185">Reference proteome</keyword>
<comment type="caution">
    <text evidence="3">The sequence shown here is derived from an EMBL/GenBank/DDBJ whole genome shotgun (WGS) entry which is preliminary data.</text>
</comment>